<dbReference type="eggNOG" id="COG0683">
    <property type="taxonomic scope" value="Bacteria"/>
</dbReference>
<organism evidence="5 6">
    <name type="scientific">Verminephrobacter eiseniae (strain EF01-2)</name>
    <dbReference type="NCBI Taxonomy" id="391735"/>
    <lineage>
        <taxon>Bacteria</taxon>
        <taxon>Pseudomonadati</taxon>
        <taxon>Pseudomonadota</taxon>
        <taxon>Betaproteobacteria</taxon>
        <taxon>Burkholderiales</taxon>
        <taxon>Comamonadaceae</taxon>
        <taxon>Verminephrobacter</taxon>
    </lineage>
</organism>
<feature type="domain" description="Leucine-binding protein" evidence="4">
    <location>
        <begin position="25"/>
        <end position="359"/>
    </location>
</feature>
<name>A1WRQ1_VEREI</name>
<reference evidence="6" key="1">
    <citation type="submission" date="2006-12" db="EMBL/GenBank/DDBJ databases">
        <title>Complete sequence of chromosome 1 of Verminephrobacter eiseniae EF01-2.</title>
        <authorList>
            <person name="Copeland A."/>
            <person name="Lucas S."/>
            <person name="Lapidus A."/>
            <person name="Barry K."/>
            <person name="Detter J.C."/>
            <person name="Glavina del Rio T."/>
            <person name="Dalin E."/>
            <person name="Tice H."/>
            <person name="Pitluck S."/>
            <person name="Chertkov O."/>
            <person name="Brettin T."/>
            <person name="Bruce D."/>
            <person name="Han C."/>
            <person name="Tapia R."/>
            <person name="Gilna P."/>
            <person name="Schmutz J."/>
            <person name="Larimer F."/>
            <person name="Land M."/>
            <person name="Hauser L."/>
            <person name="Kyrpides N."/>
            <person name="Kim E."/>
            <person name="Stahl D."/>
            <person name="Richardson P."/>
        </authorList>
    </citation>
    <scope>NUCLEOTIDE SEQUENCE [LARGE SCALE GENOMIC DNA]</scope>
    <source>
        <strain evidence="6">EF01-2</strain>
    </source>
</reference>
<evidence type="ECO:0000256" key="3">
    <source>
        <dbReference type="SAM" id="SignalP"/>
    </source>
</evidence>
<dbReference type="InterPro" id="IPR028081">
    <property type="entry name" value="Leu-bd"/>
</dbReference>
<dbReference type="KEGG" id="vei:Veis_4610"/>
<dbReference type="AlphaFoldDB" id="A1WRQ1"/>
<dbReference type="Proteomes" id="UP000000374">
    <property type="component" value="Chromosome"/>
</dbReference>
<accession>A1WRQ1</accession>
<dbReference type="GeneID" id="76462901"/>
<dbReference type="RefSeq" id="WP_011812291.1">
    <property type="nucleotide sequence ID" value="NC_008786.1"/>
</dbReference>
<evidence type="ECO:0000313" key="5">
    <source>
        <dbReference type="EMBL" id="ABM60308.1"/>
    </source>
</evidence>
<dbReference type="EMBL" id="CP000542">
    <property type="protein sequence ID" value="ABM60308.1"/>
    <property type="molecule type" value="Genomic_DNA"/>
</dbReference>
<protein>
    <submittedName>
        <fullName evidence="5">Extracellular ligand-binding receptor</fullName>
    </submittedName>
</protein>
<evidence type="ECO:0000313" key="6">
    <source>
        <dbReference type="Proteomes" id="UP000000374"/>
    </source>
</evidence>
<dbReference type="CDD" id="cd06359">
    <property type="entry name" value="PBP1_Nba-like"/>
    <property type="match status" value="1"/>
</dbReference>
<dbReference type="InterPro" id="IPR051010">
    <property type="entry name" value="BCAA_transport"/>
</dbReference>
<keyword evidence="5" id="KW-0675">Receptor</keyword>
<dbReference type="PANTHER" id="PTHR30483">
    <property type="entry name" value="LEUCINE-SPECIFIC-BINDING PROTEIN"/>
    <property type="match status" value="1"/>
</dbReference>
<feature type="signal peptide" evidence="3">
    <location>
        <begin position="1"/>
        <end position="22"/>
    </location>
</feature>
<feature type="chain" id="PRO_5002640291" evidence="3">
    <location>
        <begin position="23"/>
        <end position="389"/>
    </location>
</feature>
<evidence type="ECO:0000256" key="1">
    <source>
        <dbReference type="ARBA" id="ARBA00010062"/>
    </source>
</evidence>
<dbReference type="PANTHER" id="PTHR30483:SF6">
    <property type="entry name" value="PERIPLASMIC BINDING PROTEIN OF ABC TRANSPORTER FOR NATURAL AMINO ACIDS"/>
    <property type="match status" value="1"/>
</dbReference>
<dbReference type="OrthoDB" id="8522748at2"/>
<gene>
    <name evidence="5" type="ordered locus">Veis_4610</name>
</gene>
<dbReference type="HOGENOM" id="CLU_027128_1_2_4"/>
<comment type="similarity">
    <text evidence="1">Belongs to the leucine-binding protein family.</text>
</comment>
<evidence type="ECO:0000256" key="2">
    <source>
        <dbReference type="ARBA" id="ARBA00022729"/>
    </source>
</evidence>
<keyword evidence="2 3" id="KW-0732">Signal</keyword>
<dbReference type="Gene3D" id="3.40.50.2300">
    <property type="match status" value="2"/>
</dbReference>
<dbReference type="STRING" id="391735.Veis_4610"/>
<proteinExistence type="inferred from homology"/>
<keyword evidence="6" id="KW-1185">Reference proteome</keyword>
<dbReference type="Pfam" id="PF13458">
    <property type="entry name" value="Peripla_BP_6"/>
    <property type="match status" value="1"/>
</dbReference>
<sequence>MKRITRWGLSLMACTGMAAAGAAELRIGVMTTLSGAQAVPGVDMRDGIELAVKQLSGKVGGQPTRLIVADDQFNPGAAKQIAERLVKKDKVQVLTGIIYSNILLAAAPVALENGNVYLSSNAGPSQYAGAQCDSGFFSVSWQNDAVHEAAGKYAQDKEFKRVMLVAPNYPAGRDATTGFKRFFKGEVVEELYPKLGQLDFAVEIARLREQRADAVYFFLPGGMGINFIKQYRAAGIPDKTRLLTSQFSADQDTFAASGDAMLGIYNTGHWSTDTDTVPSREFVAGFEKAYGRLPSFYASQGYDAIMMIDAAVRAAGGNADDPKALRKALSESRFKSVRGKFSLGPNRFPVQDFFVRVVSRDPKGRLYNKTESLVLGEHTDAYGAACKHK</sequence>
<dbReference type="InterPro" id="IPR028082">
    <property type="entry name" value="Peripla_BP_I"/>
</dbReference>
<dbReference type="SUPFAM" id="SSF53822">
    <property type="entry name" value="Periplasmic binding protein-like I"/>
    <property type="match status" value="1"/>
</dbReference>
<evidence type="ECO:0000259" key="4">
    <source>
        <dbReference type="Pfam" id="PF13458"/>
    </source>
</evidence>